<organism evidence="1 2">
    <name type="scientific">Streptococcus loxodontisalivarius</name>
    <dbReference type="NCBI Taxonomy" id="1349415"/>
    <lineage>
        <taxon>Bacteria</taxon>
        <taxon>Bacillati</taxon>
        <taxon>Bacillota</taxon>
        <taxon>Bacilli</taxon>
        <taxon>Lactobacillales</taxon>
        <taxon>Streptococcaceae</taxon>
        <taxon>Streptococcus</taxon>
    </lineage>
</organism>
<dbReference type="Proteomes" id="UP000697472">
    <property type="component" value="Unassembled WGS sequence"/>
</dbReference>
<gene>
    <name evidence="1" type="ORF">JOC28_001647</name>
</gene>
<evidence type="ECO:0000313" key="2">
    <source>
        <dbReference type="Proteomes" id="UP000697472"/>
    </source>
</evidence>
<accession>A0ABS2PUH9</accession>
<dbReference type="EMBL" id="JAFBEH010000038">
    <property type="protein sequence ID" value="MBM7643345.1"/>
    <property type="molecule type" value="Genomic_DNA"/>
</dbReference>
<reference evidence="1 2" key="1">
    <citation type="submission" date="2021-01" db="EMBL/GenBank/DDBJ databases">
        <title>Genomic Encyclopedia of Type Strains, Phase IV (KMG-IV): sequencing the most valuable type-strain genomes for metagenomic binning, comparative biology and taxonomic classification.</title>
        <authorList>
            <person name="Goeker M."/>
        </authorList>
    </citation>
    <scope>NUCLEOTIDE SEQUENCE [LARGE SCALE GENOMIC DNA]</scope>
    <source>
        <strain evidence="1 2">DSM 27382</strain>
    </source>
</reference>
<sequence>MLFSVSTKKIEADLEIAPDQLFYLNYQSSFK</sequence>
<protein>
    <submittedName>
        <fullName evidence="1">Uncharacterized protein</fullName>
    </submittedName>
</protein>
<comment type="caution">
    <text evidence="1">The sequence shown here is derived from an EMBL/GenBank/DDBJ whole genome shotgun (WGS) entry which is preliminary data.</text>
</comment>
<evidence type="ECO:0000313" key="1">
    <source>
        <dbReference type="EMBL" id="MBM7643345.1"/>
    </source>
</evidence>
<keyword evidence="2" id="KW-1185">Reference proteome</keyword>
<name>A0ABS2PUH9_9STRE</name>
<proteinExistence type="predicted"/>